<name>A0A523BG45_9CREN</name>
<proteinExistence type="predicted"/>
<evidence type="ECO:0000313" key="1">
    <source>
        <dbReference type="EMBL" id="TDA39901.1"/>
    </source>
</evidence>
<reference evidence="1 2" key="1">
    <citation type="journal article" date="2019" name="Nat. Microbiol.">
        <title>Expanding anaerobic alkane metabolism in the domain of Archaea.</title>
        <authorList>
            <person name="Wang Y."/>
            <person name="Wegener G."/>
            <person name="Hou J."/>
            <person name="Wang F."/>
            <person name="Xiao X."/>
        </authorList>
    </citation>
    <scope>NUCLEOTIDE SEQUENCE [LARGE SCALE GENOMIC DNA]</scope>
    <source>
        <strain evidence="1">WYZ-LMO10</strain>
    </source>
</reference>
<evidence type="ECO:0000313" key="2">
    <source>
        <dbReference type="Proteomes" id="UP000315399"/>
    </source>
</evidence>
<accession>A0A523BG45</accession>
<comment type="caution">
    <text evidence="1">The sequence shown here is derived from an EMBL/GenBank/DDBJ whole genome shotgun (WGS) entry which is preliminary data.</text>
</comment>
<gene>
    <name evidence="1" type="ORF">DSO08_01060</name>
</gene>
<sequence length="132" mass="14519">MRALCVSNPLKVPKNEFFDFVVIGLDPGGRTGIAILADGELIEAYAVSEDELEREIAKILEDYPANSIIFRIGKGTVPERAILQIKKDERAKVEFVHEAKMELPTKYRIKGLPKDARSALIIALSGAVGRPS</sequence>
<dbReference type="AlphaFoldDB" id="A0A523BG45"/>
<dbReference type="EMBL" id="QNVH01000005">
    <property type="protein sequence ID" value="TDA39901.1"/>
    <property type="molecule type" value="Genomic_DNA"/>
</dbReference>
<dbReference type="Proteomes" id="UP000315399">
    <property type="component" value="Unassembled WGS sequence"/>
</dbReference>
<protein>
    <submittedName>
        <fullName evidence="1">Uncharacterized protein</fullName>
    </submittedName>
</protein>
<organism evidence="1 2">
    <name type="scientific">Thermoproteota archaeon</name>
    <dbReference type="NCBI Taxonomy" id="2056631"/>
    <lineage>
        <taxon>Archaea</taxon>
        <taxon>Thermoproteota</taxon>
    </lineage>
</organism>